<reference evidence="3" key="1">
    <citation type="submission" date="2017-05" db="EMBL/GenBank/DDBJ databases">
        <authorList>
            <person name="Imhoff J.F."/>
            <person name="Rahn T."/>
            <person name="Kuenzel S."/>
            <person name="Neulinger S.C."/>
        </authorList>
    </citation>
    <scope>NUCLEOTIDE SEQUENCE</scope>
    <source>
        <strain evidence="3">LMG 28126</strain>
    </source>
</reference>
<keyword evidence="4" id="KW-1185">Reference proteome</keyword>
<dbReference type="Pfam" id="PF03960">
    <property type="entry name" value="ArsC"/>
    <property type="match status" value="1"/>
</dbReference>
<dbReference type="PANTHER" id="PTHR30041">
    <property type="entry name" value="ARSENATE REDUCTASE"/>
    <property type="match status" value="1"/>
</dbReference>
<evidence type="ECO:0000256" key="2">
    <source>
        <dbReference type="PROSITE-ProRule" id="PRU01282"/>
    </source>
</evidence>
<gene>
    <name evidence="3" type="ORF">CCR87_13535</name>
</gene>
<dbReference type="InterPro" id="IPR036249">
    <property type="entry name" value="Thioredoxin-like_sf"/>
</dbReference>
<dbReference type="Proteomes" id="UP000706333">
    <property type="component" value="Unassembled WGS sequence"/>
</dbReference>
<dbReference type="AlphaFoldDB" id="A0A934TMG7"/>
<name>A0A934TMG7_9RHOB</name>
<dbReference type="PROSITE" id="PS51353">
    <property type="entry name" value="ARSC"/>
    <property type="match status" value="1"/>
</dbReference>
<organism evidence="3 4">
    <name type="scientific">Rhodobaculum claviforme</name>
    <dbReference type="NCBI Taxonomy" id="1549854"/>
    <lineage>
        <taxon>Bacteria</taxon>
        <taxon>Pseudomonadati</taxon>
        <taxon>Pseudomonadota</taxon>
        <taxon>Alphaproteobacteria</taxon>
        <taxon>Rhodobacterales</taxon>
        <taxon>Paracoccaceae</taxon>
        <taxon>Rhodobaculum</taxon>
    </lineage>
</organism>
<dbReference type="SUPFAM" id="SSF52833">
    <property type="entry name" value="Thioredoxin-like"/>
    <property type="match status" value="1"/>
</dbReference>
<evidence type="ECO:0000313" key="3">
    <source>
        <dbReference type="EMBL" id="MBK5928343.1"/>
    </source>
</evidence>
<proteinExistence type="inferred from homology"/>
<evidence type="ECO:0000313" key="4">
    <source>
        <dbReference type="Proteomes" id="UP000706333"/>
    </source>
</evidence>
<protein>
    <recommendedName>
        <fullName evidence="5">Arsenate reductase</fullName>
    </recommendedName>
</protein>
<reference evidence="3" key="2">
    <citation type="journal article" date="2020" name="Microorganisms">
        <title>Osmotic Adaptation and Compatible Solute Biosynthesis of Phototrophic Bacteria as Revealed from Genome Analyses.</title>
        <authorList>
            <person name="Imhoff J.F."/>
            <person name="Rahn T."/>
            <person name="Kunzel S."/>
            <person name="Keller A."/>
            <person name="Neulinger S.C."/>
        </authorList>
    </citation>
    <scope>NUCLEOTIDE SEQUENCE</scope>
    <source>
        <strain evidence="3">LMG 28126</strain>
    </source>
</reference>
<evidence type="ECO:0008006" key="5">
    <source>
        <dbReference type="Google" id="ProtNLM"/>
    </source>
</evidence>
<accession>A0A934TMG7</accession>
<dbReference type="PANTHER" id="PTHR30041:SF8">
    <property type="entry name" value="PROTEIN YFFB"/>
    <property type="match status" value="1"/>
</dbReference>
<comment type="similarity">
    <text evidence="1 2">Belongs to the ArsC family.</text>
</comment>
<evidence type="ECO:0000256" key="1">
    <source>
        <dbReference type="ARBA" id="ARBA00007198"/>
    </source>
</evidence>
<comment type="caution">
    <text evidence="3">The sequence shown here is derived from an EMBL/GenBank/DDBJ whole genome shotgun (WGS) entry which is preliminary data.</text>
</comment>
<sequence>MTLYGIPTCDTCRKARRALEAAGHTVAFRDVRAAPLTAAEWAEMVAALGDGVVNRRAPSFRALEPSVQDAAPADLLAAAPVVMKRPVIRAGDAWHLGWGAPVQAALL</sequence>
<dbReference type="Gene3D" id="3.40.30.10">
    <property type="entry name" value="Glutaredoxin"/>
    <property type="match status" value="1"/>
</dbReference>
<dbReference type="EMBL" id="NHSD01000299">
    <property type="protein sequence ID" value="MBK5928343.1"/>
    <property type="molecule type" value="Genomic_DNA"/>
</dbReference>
<dbReference type="InterPro" id="IPR006660">
    <property type="entry name" value="Arsenate_reductase-like"/>
</dbReference>